<dbReference type="AlphaFoldDB" id="A0A4Y2BRH9"/>
<feature type="signal peptide" evidence="1">
    <location>
        <begin position="1"/>
        <end position="24"/>
    </location>
</feature>
<comment type="caution">
    <text evidence="2">The sequence shown here is derived from an EMBL/GenBank/DDBJ whole genome shotgun (WGS) entry which is preliminary data.</text>
</comment>
<feature type="chain" id="PRO_5021403805" evidence="1">
    <location>
        <begin position="25"/>
        <end position="91"/>
    </location>
</feature>
<name>A0A4Y2BRH9_ARAVE</name>
<keyword evidence="1" id="KW-0732">Signal</keyword>
<organism evidence="2 3">
    <name type="scientific">Araneus ventricosus</name>
    <name type="common">Orbweaver spider</name>
    <name type="synonym">Epeira ventricosa</name>
    <dbReference type="NCBI Taxonomy" id="182803"/>
    <lineage>
        <taxon>Eukaryota</taxon>
        <taxon>Metazoa</taxon>
        <taxon>Ecdysozoa</taxon>
        <taxon>Arthropoda</taxon>
        <taxon>Chelicerata</taxon>
        <taxon>Arachnida</taxon>
        <taxon>Araneae</taxon>
        <taxon>Araneomorphae</taxon>
        <taxon>Entelegynae</taxon>
        <taxon>Araneoidea</taxon>
        <taxon>Araneidae</taxon>
        <taxon>Araneus</taxon>
    </lineage>
</organism>
<accession>A0A4Y2BRH9</accession>
<sequence>MRSPFLLLRQKIVALLVHFLPTNSPPRHLVQCNSVNSSVINSWLFSFTSSPIALPSSSSPMFLAIDTISLTAGSTGTFEIPQSPIRQRSPA</sequence>
<evidence type="ECO:0000313" key="3">
    <source>
        <dbReference type="Proteomes" id="UP000499080"/>
    </source>
</evidence>
<gene>
    <name evidence="2" type="ORF">AVEN_83974_1</name>
</gene>
<evidence type="ECO:0000256" key="1">
    <source>
        <dbReference type="SAM" id="SignalP"/>
    </source>
</evidence>
<dbReference type="Proteomes" id="UP000499080">
    <property type="component" value="Unassembled WGS sequence"/>
</dbReference>
<dbReference type="EMBL" id="BGPR01000104">
    <property type="protein sequence ID" value="GBL94658.1"/>
    <property type="molecule type" value="Genomic_DNA"/>
</dbReference>
<keyword evidence="3" id="KW-1185">Reference proteome</keyword>
<protein>
    <submittedName>
        <fullName evidence="2">Uncharacterized protein</fullName>
    </submittedName>
</protein>
<proteinExistence type="predicted"/>
<evidence type="ECO:0000313" key="2">
    <source>
        <dbReference type="EMBL" id="GBL94658.1"/>
    </source>
</evidence>
<reference evidence="2 3" key="1">
    <citation type="journal article" date="2019" name="Sci. Rep.">
        <title>Orb-weaving spider Araneus ventricosus genome elucidates the spidroin gene catalogue.</title>
        <authorList>
            <person name="Kono N."/>
            <person name="Nakamura H."/>
            <person name="Ohtoshi R."/>
            <person name="Moran D.A.P."/>
            <person name="Shinohara A."/>
            <person name="Yoshida Y."/>
            <person name="Fujiwara M."/>
            <person name="Mori M."/>
            <person name="Tomita M."/>
            <person name="Arakawa K."/>
        </authorList>
    </citation>
    <scope>NUCLEOTIDE SEQUENCE [LARGE SCALE GENOMIC DNA]</scope>
</reference>